<dbReference type="OrthoDB" id="444127at2759"/>
<dbReference type="GO" id="GO:0016746">
    <property type="term" value="F:acyltransferase activity"/>
    <property type="evidence" value="ECO:0007669"/>
    <property type="project" value="UniProtKB-KW"/>
</dbReference>
<feature type="chain" id="PRO_5039680694" evidence="4">
    <location>
        <begin position="32"/>
        <end position="275"/>
    </location>
</feature>
<evidence type="ECO:0000256" key="3">
    <source>
        <dbReference type="ARBA" id="ARBA00023315"/>
    </source>
</evidence>
<evidence type="ECO:0000313" key="6">
    <source>
        <dbReference type="EMBL" id="URD75115.1"/>
    </source>
</evidence>
<dbReference type="Gene3D" id="1.10.110.10">
    <property type="entry name" value="Plant lipid-transfer and hydrophobic proteins"/>
    <property type="match status" value="1"/>
</dbReference>
<dbReference type="InterPro" id="IPR023213">
    <property type="entry name" value="CAT-like_dom_sf"/>
</dbReference>
<proteinExistence type="inferred from homology"/>
<feature type="domain" description="Bifunctional inhibitor/plant lipid transfer protein/seed storage helical" evidence="5">
    <location>
        <begin position="42"/>
        <end position="126"/>
    </location>
</feature>
<evidence type="ECO:0000256" key="2">
    <source>
        <dbReference type="ARBA" id="ARBA00022679"/>
    </source>
</evidence>
<feature type="signal peptide" evidence="4">
    <location>
        <begin position="1"/>
        <end position="31"/>
    </location>
</feature>
<keyword evidence="7" id="KW-1185">Reference proteome</keyword>
<keyword evidence="2 6" id="KW-0808">Transferase</keyword>
<dbReference type="Pfam" id="PF02458">
    <property type="entry name" value="Transferase"/>
    <property type="match status" value="1"/>
</dbReference>
<evidence type="ECO:0000256" key="4">
    <source>
        <dbReference type="SAM" id="SignalP"/>
    </source>
</evidence>
<dbReference type="SMART" id="SM00499">
    <property type="entry name" value="AAI"/>
    <property type="match status" value="1"/>
</dbReference>
<dbReference type="AlphaFoldDB" id="A0A9E7ED43"/>
<sequence>MASEAVLSSSAAALLLSLSLLFFAMAPHAHLHPPWSPASGACPVDALKLGVCANVLDGLIHAKVGKTPEEPCCSLIDGLVDLEAAGCLCTAIKANVLGIHLNLPINLSLLLNYCGKQSPTAHWQSRLSSTAAAMSFSVTRTNRSLVAPCRVTPTGSLGLSAIDRVPGLRHMVRSLHVFRHGREPARVIREALSKALVKYYPFAGRFVDDPEGGGEVRVACTGEGAWFVEAKAGCSLEDVKYLDLPLMIPEDALLPEPCPGLNPLDLPLMLQVADE</sequence>
<dbReference type="InterPro" id="IPR036312">
    <property type="entry name" value="Bifun_inhib/LTP/seed_sf"/>
</dbReference>
<keyword evidence="3" id="KW-0012">Acyltransferase</keyword>
<reference evidence="6" key="1">
    <citation type="submission" date="2022-05" db="EMBL/GenBank/DDBJ databases">
        <title>The Musa troglodytarum L. genome provides insights into the mechanism of non-climacteric behaviour and enrichment of carotenoids.</title>
        <authorList>
            <person name="Wang J."/>
        </authorList>
    </citation>
    <scope>NUCLEOTIDE SEQUENCE</scope>
    <source>
        <tissue evidence="6">Leaf</tissue>
    </source>
</reference>
<evidence type="ECO:0000256" key="1">
    <source>
        <dbReference type="ARBA" id="ARBA00009861"/>
    </source>
</evidence>
<dbReference type="PANTHER" id="PTHR31147:SF1">
    <property type="entry name" value="ACYL TRANSFERASE 4"/>
    <property type="match status" value="1"/>
</dbReference>
<dbReference type="InterPro" id="IPR027923">
    <property type="entry name" value="Hydrophob_seed_dom"/>
</dbReference>
<evidence type="ECO:0000313" key="7">
    <source>
        <dbReference type="Proteomes" id="UP001055439"/>
    </source>
</evidence>
<organism evidence="6 7">
    <name type="scientific">Musa troglodytarum</name>
    <name type="common">fe'i banana</name>
    <dbReference type="NCBI Taxonomy" id="320322"/>
    <lineage>
        <taxon>Eukaryota</taxon>
        <taxon>Viridiplantae</taxon>
        <taxon>Streptophyta</taxon>
        <taxon>Embryophyta</taxon>
        <taxon>Tracheophyta</taxon>
        <taxon>Spermatophyta</taxon>
        <taxon>Magnoliopsida</taxon>
        <taxon>Liliopsida</taxon>
        <taxon>Zingiberales</taxon>
        <taxon>Musaceae</taxon>
        <taxon>Musa</taxon>
    </lineage>
</organism>
<keyword evidence="4" id="KW-0732">Signal</keyword>
<dbReference type="Proteomes" id="UP001055439">
    <property type="component" value="Chromosome 1"/>
</dbReference>
<dbReference type="InterPro" id="IPR050898">
    <property type="entry name" value="Plant_acyltransferase"/>
</dbReference>
<comment type="similarity">
    <text evidence="1">Belongs to the plant acyltransferase family.</text>
</comment>
<dbReference type="PANTHER" id="PTHR31147">
    <property type="entry name" value="ACYL TRANSFERASE 4"/>
    <property type="match status" value="1"/>
</dbReference>
<dbReference type="Gene3D" id="3.30.559.10">
    <property type="entry name" value="Chloramphenicol acetyltransferase-like domain"/>
    <property type="match status" value="1"/>
</dbReference>
<dbReference type="EMBL" id="CP097502">
    <property type="protein sequence ID" value="URD75115.1"/>
    <property type="molecule type" value="Genomic_DNA"/>
</dbReference>
<name>A0A9E7ED43_9LILI</name>
<protein>
    <submittedName>
        <fullName evidence="6">Transferase family</fullName>
    </submittedName>
</protein>
<dbReference type="InterPro" id="IPR016140">
    <property type="entry name" value="Bifunc_inhib/LTP/seed_store"/>
</dbReference>
<dbReference type="Pfam" id="PF14547">
    <property type="entry name" value="Hydrophob_seed"/>
    <property type="match status" value="1"/>
</dbReference>
<dbReference type="CDD" id="cd01958">
    <property type="entry name" value="HPS_like"/>
    <property type="match status" value="1"/>
</dbReference>
<dbReference type="SUPFAM" id="SSF47699">
    <property type="entry name" value="Bifunctional inhibitor/lipid-transfer protein/seed storage 2S albumin"/>
    <property type="match status" value="1"/>
</dbReference>
<gene>
    <name evidence="6" type="ORF">MUK42_37419</name>
</gene>
<evidence type="ECO:0000259" key="5">
    <source>
        <dbReference type="SMART" id="SM00499"/>
    </source>
</evidence>
<accession>A0A9E7ED43</accession>